<dbReference type="InterPro" id="IPR051532">
    <property type="entry name" value="Ester_Hydrolysis_Enzymes"/>
</dbReference>
<proteinExistence type="predicted"/>
<evidence type="ECO:0000313" key="2">
    <source>
        <dbReference type="EMBL" id="GAN96877.1"/>
    </source>
</evidence>
<protein>
    <submittedName>
        <fullName evidence="2">Lysophospholipase</fullName>
    </submittedName>
</protein>
<dbReference type="RefSeq" id="WP_048851538.1">
    <property type="nucleotide sequence ID" value="NZ_BANI01000106.1"/>
</dbReference>
<reference evidence="2 3" key="1">
    <citation type="submission" date="2012-11" db="EMBL/GenBank/DDBJ databases">
        <title>Whole genome sequence of Gluconacetobacter europaeus NBRC3261.</title>
        <authorList>
            <person name="Azuma Y."/>
            <person name="Higashiura N."/>
            <person name="Hirakawa H."/>
            <person name="Matsushita K."/>
        </authorList>
    </citation>
    <scope>NUCLEOTIDE SEQUENCE [LARGE SCALE GENOMIC DNA]</scope>
    <source>
        <strain evidence="2 3">NBRC 3261</strain>
    </source>
</reference>
<comment type="caution">
    <text evidence="2">The sequence shown here is derived from an EMBL/GenBank/DDBJ whole genome shotgun (WGS) entry which is preliminary data.</text>
</comment>
<dbReference type="PANTHER" id="PTHR30383:SF5">
    <property type="entry name" value="SGNH HYDROLASE-TYPE ESTERASE DOMAIN-CONTAINING PROTEIN"/>
    <property type="match status" value="1"/>
</dbReference>
<name>A0A0D6PZY4_KOMEU</name>
<sequence>MLTLAIVGDSLTAGWGETRPVQLEHLNILAAGEGGQVSTQIVDRIPQVLEHDSQYVAILAGTNDIAENNGPYVEDQTVYVIKRGIQMIRAGGAKPFLCTIPPANQFCWNTAIDPKERIIRFNTRIKRLAKQEKISLVDFYPLLSNRKGGIEAVYTTDGTHLTDAAYEKMEDLLKKMFTPRKKLFGIF</sequence>
<dbReference type="SUPFAM" id="SSF52266">
    <property type="entry name" value="SGNH hydrolase"/>
    <property type="match status" value="1"/>
</dbReference>
<dbReference type="Gene3D" id="3.40.50.1110">
    <property type="entry name" value="SGNH hydrolase"/>
    <property type="match status" value="1"/>
</dbReference>
<organism evidence="2 3">
    <name type="scientific">Komagataeibacter europaeus NBRC 3261</name>
    <dbReference type="NCBI Taxonomy" id="1234669"/>
    <lineage>
        <taxon>Bacteria</taxon>
        <taxon>Pseudomonadati</taxon>
        <taxon>Pseudomonadota</taxon>
        <taxon>Alphaproteobacteria</taxon>
        <taxon>Acetobacterales</taxon>
        <taxon>Acetobacteraceae</taxon>
        <taxon>Komagataeibacter</taxon>
    </lineage>
</organism>
<dbReference type="Proteomes" id="UP000032675">
    <property type="component" value="Unassembled WGS sequence"/>
</dbReference>
<dbReference type="GO" id="GO:0004622">
    <property type="term" value="F:phosphatidylcholine lysophospholipase activity"/>
    <property type="evidence" value="ECO:0007669"/>
    <property type="project" value="TreeGrafter"/>
</dbReference>
<dbReference type="Pfam" id="PF13472">
    <property type="entry name" value="Lipase_GDSL_2"/>
    <property type="match status" value="1"/>
</dbReference>
<dbReference type="PANTHER" id="PTHR30383">
    <property type="entry name" value="THIOESTERASE 1/PROTEASE 1/LYSOPHOSPHOLIPASE L1"/>
    <property type="match status" value="1"/>
</dbReference>
<gene>
    <name evidence="2" type="ORF">Geu3261_0121_003</name>
</gene>
<dbReference type="InterPro" id="IPR036514">
    <property type="entry name" value="SGNH_hydro_sf"/>
</dbReference>
<dbReference type="InterPro" id="IPR013830">
    <property type="entry name" value="SGNH_hydro"/>
</dbReference>
<evidence type="ECO:0000313" key="3">
    <source>
        <dbReference type="Proteomes" id="UP000032675"/>
    </source>
</evidence>
<dbReference type="AlphaFoldDB" id="A0A0D6PZY4"/>
<evidence type="ECO:0000259" key="1">
    <source>
        <dbReference type="Pfam" id="PF13472"/>
    </source>
</evidence>
<feature type="domain" description="SGNH hydrolase-type esterase" evidence="1">
    <location>
        <begin position="7"/>
        <end position="167"/>
    </location>
</feature>
<accession>A0A0D6PZY4</accession>
<dbReference type="EMBL" id="BANI01000106">
    <property type="protein sequence ID" value="GAN96877.1"/>
    <property type="molecule type" value="Genomic_DNA"/>
</dbReference>